<sequence>MRVKCTICDKRETIDDWSFAAKRLRNKPVRVYLCDECNERIEQRTITREATGNFNLYPTWASTKKRW</sequence>
<evidence type="ECO:0008006" key="3">
    <source>
        <dbReference type="Google" id="ProtNLM"/>
    </source>
</evidence>
<dbReference type="EMBL" id="CABWKQ010000023">
    <property type="protein sequence ID" value="VWX36773.1"/>
    <property type="molecule type" value="Genomic_DNA"/>
</dbReference>
<dbReference type="InterPro" id="IPR019241">
    <property type="entry name" value="DUF2197"/>
</dbReference>
<name>A0A653ICA1_9BACL</name>
<dbReference type="Proteomes" id="UP000439752">
    <property type="component" value="Unassembled WGS sequence"/>
</dbReference>
<dbReference type="Gene3D" id="3.90.1670.10">
    <property type="entry name" value="FdhE-like domain"/>
    <property type="match status" value="1"/>
</dbReference>
<accession>A0A653ICA1</accession>
<proteinExistence type="predicted"/>
<dbReference type="AlphaFoldDB" id="A0A653ICA1"/>
<dbReference type="RefSeq" id="WP_159172361.1">
    <property type="nucleotide sequence ID" value="NZ_LR732308.1"/>
</dbReference>
<organism evidence="1 2">
    <name type="scientific">Exiguobacterium oxidotolerans</name>
    <dbReference type="NCBI Taxonomy" id="223958"/>
    <lineage>
        <taxon>Bacteria</taxon>
        <taxon>Bacillati</taxon>
        <taxon>Bacillota</taxon>
        <taxon>Bacilli</taxon>
        <taxon>Bacillales</taxon>
        <taxon>Bacillales Family XII. Incertae Sedis</taxon>
        <taxon>Exiguobacterium</taxon>
    </lineage>
</organism>
<gene>
    <name evidence="1" type="primary">ylaI</name>
    <name evidence="1" type="ORF">EXIGUO9Y_30007</name>
</gene>
<dbReference type="Pfam" id="PF09963">
    <property type="entry name" value="DUF2197"/>
    <property type="match status" value="1"/>
</dbReference>
<dbReference type="InterPro" id="IPR024064">
    <property type="entry name" value="FdhE-like_sf"/>
</dbReference>
<reference evidence="1 2" key="1">
    <citation type="submission" date="2019-10" db="EMBL/GenBank/DDBJ databases">
        <authorList>
            <person name="Karimi E."/>
        </authorList>
    </citation>
    <scope>NUCLEOTIDE SEQUENCE [LARGE SCALE GENOMIC DNA]</scope>
    <source>
        <strain evidence="1">Exiguobacterium sp. 9Y</strain>
    </source>
</reference>
<evidence type="ECO:0000313" key="1">
    <source>
        <dbReference type="EMBL" id="VWX36773.1"/>
    </source>
</evidence>
<keyword evidence="2" id="KW-1185">Reference proteome</keyword>
<protein>
    <recommendedName>
        <fullName evidence="3">DUF2197 domain-containing protein</fullName>
    </recommendedName>
</protein>
<dbReference type="SUPFAM" id="SSF144020">
    <property type="entry name" value="FdhE-like"/>
    <property type="match status" value="1"/>
</dbReference>
<evidence type="ECO:0000313" key="2">
    <source>
        <dbReference type="Proteomes" id="UP000439752"/>
    </source>
</evidence>